<protein>
    <submittedName>
        <fullName evidence="1">Uncharacterized protein</fullName>
    </submittedName>
</protein>
<reference evidence="1 2" key="1">
    <citation type="submission" date="2013-11" db="EMBL/GenBank/DDBJ databases">
        <title>The Genome Sequence of Phytophthora parasitica P1569.</title>
        <authorList>
            <consortium name="The Broad Institute Genomics Platform"/>
            <person name="Russ C."/>
            <person name="Tyler B."/>
            <person name="Panabieres F."/>
            <person name="Shan W."/>
            <person name="Tripathy S."/>
            <person name="Grunwald N."/>
            <person name="Machado M."/>
            <person name="Johnson C.S."/>
            <person name="Arredondo F."/>
            <person name="Hong C."/>
            <person name="Coffey M."/>
            <person name="Young S.K."/>
            <person name="Zeng Q."/>
            <person name="Gargeya S."/>
            <person name="Fitzgerald M."/>
            <person name="Abouelleil A."/>
            <person name="Alvarado L."/>
            <person name="Chapman S.B."/>
            <person name="Gainer-Dewar J."/>
            <person name="Goldberg J."/>
            <person name="Griggs A."/>
            <person name="Gujja S."/>
            <person name="Hansen M."/>
            <person name="Howarth C."/>
            <person name="Imamovic A."/>
            <person name="Ireland A."/>
            <person name="Larimer J."/>
            <person name="McCowan C."/>
            <person name="Murphy C."/>
            <person name="Pearson M."/>
            <person name="Poon T.W."/>
            <person name="Priest M."/>
            <person name="Roberts A."/>
            <person name="Saif S."/>
            <person name="Shea T."/>
            <person name="Sykes S."/>
            <person name="Wortman J."/>
            <person name="Nusbaum C."/>
            <person name="Birren B."/>
        </authorList>
    </citation>
    <scope>NUCLEOTIDE SEQUENCE [LARGE SCALE GENOMIC DNA]</scope>
    <source>
        <strain evidence="1 2">P1569</strain>
    </source>
</reference>
<dbReference type="Proteomes" id="UP000018721">
    <property type="component" value="Unassembled WGS sequence"/>
</dbReference>
<name>V9E4H5_PHYNI</name>
<evidence type="ECO:0000313" key="1">
    <source>
        <dbReference type="EMBL" id="ETI33979.1"/>
    </source>
</evidence>
<sequence length="129" mass="14702">MRPDDDLDFGASVEVPEWLRPHTEQEKTTALEYLLQHGEALEEAQHLNFKPIFRKVYSETLDRFCLQASIPVSGAAMGEIHEVISSTDGEAHPNWEIGENSWNALKLLPEEKDQSVHRDFPTFETARAL</sequence>
<comment type="caution">
    <text evidence="1">The sequence shown here is derived from an EMBL/GenBank/DDBJ whole genome shotgun (WGS) entry which is preliminary data.</text>
</comment>
<keyword evidence="2" id="KW-1185">Reference proteome</keyword>
<dbReference type="AlphaFoldDB" id="V9E4H5"/>
<dbReference type="HOGENOM" id="CLU_1953111_0_0_1"/>
<proteinExistence type="predicted"/>
<gene>
    <name evidence="1" type="ORF">F443_19419</name>
</gene>
<dbReference type="EMBL" id="ANIZ01003365">
    <property type="protein sequence ID" value="ETI33979.1"/>
    <property type="molecule type" value="Genomic_DNA"/>
</dbReference>
<evidence type="ECO:0000313" key="2">
    <source>
        <dbReference type="Proteomes" id="UP000018721"/>
    </source>
</evidence>
<organism evidence="1 2">
    <name type="scientific">Phytophthora nicotianae P1569</name>
    <dbReference type="NCBI Taxonomy" id="1317065"/>
    <lineage>
        <taxon>Eukaryota</taxon>
        <taxon>Sar</taxon>
        <taxon>Stramenopiles</taxon>
        <taxon>Oomycota</taxon>
        <taxon>Peronosporomycetes</taxon>
        <taxon>Peronosporales</taxon>
        <taxon>Peronosporaceae</taxon>
        <taxon>Phytophthora</taxon>
    </lineage>
</organism>
<dbReference type="OrthoDB" id="123950at2759"/>
<accession>V9E4H5</accession>